<evidence type="ECO:0008006" key="2">
    <source>
        <dbReference type="Google" id="ProtNLM"/>
    </source>
</evidence>
<reference evidence="1" key="1">
    <citation type="submission" date="2018-06" db="EMBL/GenBank/DDBJ databases">
        <authorList>
            <person name="Zhirakovskaya E."/>
        </authorList>
    </citation>
    <scope>NUCLEOTIDE SEQUENCE</scope>
</reference>
<accession>A0A3B0ZD21</accession>
<protein>
    <recommendedName>
        <fullName evidence="2">Roadblock/LAMTOR2 domain-containing protein</fullName>
    </recommendedName>
</protein>
<dbReference type="EMBL" id="UOFR01000010">
    <property type="protein sequence ID" value="VAW91318.1"/>
    <property type="molecule type" value="Genomic_DNA"/>
</dbReference>
<proteinExistence type="predicted"/>
<organism evidence="1">
    <name type="scientific">hydrothermal vent metagenome</name>
    <dbReference type="NCBI Taxonomy" id="652676"/>
    <lineage>
        <taxon>unclassified sequences</taxon>
        <taxon>metagenomes</taxon>
        <taxon>ecological metagenomes</taxon>
    </lineage>
</organism>
<dbReference type="Pfam" id="PF09941">
    <property type="entry name" value="DUF2173"/>
    <property type="match status" value="1"/>
</dbReference>
<name>A0A3B0ZD21_9ZZZZ</name>
<sequence>MLKQLMAEDGVMAICQFRDDGALVEGYGMLDDELLPKLAKFAHDYKRMVQGNADQLAMFTQMSGWTPPGGWLVRGTIWSVCGVSNLVCVIDLRETGLNTIMQAMHEAASW</sequence>
<evidence type="ECO:0000313" key="1">
    <source>
        <dbReference type="EMBL" id="VAW91318.1"/>
    </source>
</evidence>
<dbReference type="AlphaFoldDB" id="A0A3B0ZD21"/>
<gene>
    <name evidence="1" type="ORF">MNBD_GAMMA21-321</name>
</gene>
<dbReference type="InterPro" id="IPR018685">
    <property type="entry name" value="DUF2173"/>
</dbReference>